<gene>
    <name evidence="5" type="primary">oxnad1_0</name>
    <name evidence="5" type="ORF">Bhyg_16956</name>
</gene>
<evidence type="ECO:0000259" key="4">
    <source>
        <dbReference type="PROSITE" id="PS51384"/>
    </source>
</evidence>
<organism evidence="5 6">
    <name type="scientific">Pseudolycoriella hygida</name>
    <dbReference type="NCBI Taxonomy" id="35572"/>
    <lineage>
        <taxon>Eukaryota</taxon>
        <taxon>Metazoa</taxon>
        <taxon>Ecdysozoa</taxon>
        <taxon>Arthropoda</taxon>
        <taxon>Hexapoda</taxon>
        <taxon>Insecta</taxon>
        <taxon>Pterygota</taxon>
        <taxon>Neoptera</taxon>
        <taxon>Endopterygota</taxon>
        <taxon>Diptera</taxon>
        <taxon>Nematocera</taxon>
        <taxon>Sciaroidea</taxon>
        <taxon>Sciaridae</taxon>
        <taxon>Pseudolycoriella</taxon>
    </lineage>
</organism>
<dbReference type="Proteomes" id="UP001151699">
    <property type="component" value="Unassembled WGS sequence"/>
</dbReference>
<dbReference type="InterPro" id="IPR017938">
    <property type="entry name" value="Riboflavin_synthase-like_b-brl"/>
</dbReference>
<evidence type="ECO:0000256" key="3">
    <source>
        <dbReference type="SAM" id="MobiDB-lite"/>
    </source>
</evidence>
<keyword evidence="6" id="KW-1185">Reference proteome</keyword>
<evidence type="ECO:0000256" key="2">
    <source>
        <dbReference type="ARBA" id="ARBA00023027"/>
    </source>
</evidence>
<evidence type="ECO:0000313" key="6">
    <source>
        <dbReference type="Proteomes" id="UP001151699"/>
    </source>
</evidence>
<dbReference type="PANTHER" id="PTHR46505:SF1">
    <property type="entry name" value="OXIDOREDUCTASE NAD-BINDING DOMAIN-CONTAINING PROTEIN 1"/>
    <property type="match status" value="1"/>
</dbReference>
<dbReference type="Gene3D" id="2.40.30.10">
    <property type="entry name" value="Translation factors"/>
    <property type="match status" value="1"/>
</dbReference>
<keyword evidence="2" id="KW-0520">NAD</keyword>
<reference evidence="5" key="1">
    <citation type="submission" date="2022-07" db="EMBL/GenBank/DDBJ databases">
        <authorList>
            <person name="Trinca V."/>
            <person name="Uliana J.V.C."/>
            <person name="Torres T.T."/>
            <person name="Ward R.J."/>
            <person name="Monesi N."/>
        </authorList>
    </citation>
    <scope>NUCLEOTIDE SEQUENCE</scope>
    <source>
        <strain evidence="5">HSMRA1968</strain>
        <tissue evidence="5">Whole embryos</tissue>
    </source>
</reference>
<dbReference type="InterPro" id="IPR052128">
    <property type="entry name" value="Oxidoreductase_NAD-binding"/>
</dbReference>
<dbReference type="AlphaFoldDB" id="A0A9Q0MJT5"/>
<dbReference type="GO" id="GO:0005739">
    <property type="term" value="C:mitochondrion"/>
    <property type="evidence" value="ECO:0007669"/>
    <property type="project" value="TreeGrafter"/>
</dbReference>
<protein>
    <submittedName>
        <fullName evidence="5">Oxidoreductase NAD-binding domain-containing protein 1</fullName>
    </submittedName>
</protein>
<evidence type="ECO:0000313" key="5">
    <source>
        <dbReference type="EMBL" id="KAJ6632776.1"/>
    </source>
</evidence>
<feature type="non-terminal residue" evidence="5">
    <location>
        <position position="104"/>
    </location>
</feature>
<dbReference type="SUPFAM" id="SSF63380">
    <property type="entry name" value="Riboflavin synthase domain-like"/>
    <property type="match status" value="1"/>
</dbReference>
<accession>A0A9Q0MJT5</accession>
<dbReference type="InterPro" id="IPR017927">
    <property type="entry name" value="FAD-bd_FR_type"/>
</dbReference>
<dbReference type="OrthoDB" id="436496at2759"/>
<dbReference type="PANTHER" id="PTHR46505">
    <property type="entry name" value="OXIDOREDUCTASE NAD-BINDING DOMAIN-CONTAINING PROTEIN 1"/>
    <property type="match status" value="1"/>
</dbReference>
<comment type="caution">
    <text evidence="5">The sequence shown here is derived from an EMBL/GenBank/DDBJ whole genome shotgun (WGS) entry which is preliminary data.</text>
</comment>
<feature type="domain" description="FAD-binding FR-type" evidence="4">
    <location>
        <begin position="23"/>
        <end position="104"/>
    </location>
</feature>
<dbReference type="PROSITE" id="PS51384">
    <property type="entry name" value="FAD_FR"/>
    <property type="match status" value="1"/>
</dbReference>
<keyword evidence="1" id="KW-0560">Oxidoreductase</keyword>
<evidence type="ECO:0000256" key="1">
    <source>
        <dbReference type="ARBA" id="ARBA00023002"/>
    </source>
</evidence>
<dbReference type="GO" id="GO:0016491">
    <property type="term" value="F:oxidoreductase activity"/>
    <property type="evidence" value="ECO:0007669"/>
    <property type="project" value="UniProtKB-KW"/>
</dbReference>
<feature type="compositionally biased region" description="Basic and acidic residues" evidence="3">
    <location>
        <begin position="8"/>
        <end position="20"/>
    </location>
</feature>
<proteinExistence type="predicted"/>
<dbReference type="EMBL" id="WJQU01002520">
    <property type="protein sequence ID" value="KAJ6632776.1"/>
    <property type="molecule type" value="Genomic_DNA"/>
</dbReference>
<name>A0A9Q0MJT5_9DIPT</name>
<feature type="region of interest" description="Disordered" evidence="3">
    <location>
        <begin position="1"/>
        <end position="20"/>
    </location>
</feature>
<sequence>MTDLTTSTDRDHIQRTVNQHREPQTTIVEISSIKDLSPTVKHLVLRITEKPVTISFKAGQWVDMYIPGVDTVGGFSICSSPIHLRRTGELSLSVKASDHPPASW</sequence>